<dbReference type="InterPro" id="IPR027417">
    <property type="entry name" value="P-loop_NTPase"/>
</dbReference>
<sequence>MRRGLTRLSSKINHHHQQHAAPAVRALTCANASTFSNSQQHLLVQISKHYTIARSFFDLSEDELRNVRGKDKKTAPSSVGENSSSLPSSSSVSSSNSSTTTASSTSTSAAKSTLNNHETKQTSSTTSSTSQGHHSKEEQQHTSFKLPPKPANPLTGQCLNYKILHEDNSEILLHDGRSDEVHRMMDIFAKQEGYNNVMLVGEHGVGRDSIVHAFVQTIERERFLPSRLKNLKVVELSVENLYGCNATNNVSVAFMNALEQLGVYDPYELEIPPHPSKATFKEKATYLFGPQSTHSKTFVETAFNDRLKNLKDHKERTHNERKVLFIPGLFKMVDDYSYKFYDSISSVLQPLMETKKVQVIGCMTPSEFAIFKNSPLYPFFQTIEVKETNVAHTLKILEKRKTSIETTHGVILSNELIEEAVRLADRYLPTKNNPSKCISVVDEVASLVERRVGSVPQAILNLEAKIKILTIEIDKNTNTQKETLIKTIEALKTELSTCKEKWNEELNAFLEYKKNKLDINRLKQELKQCIQLIDSSESPYAKRAAAIIQQDLPAIKNEINKFKESLQKNVYVNIVASLEDLATVVSRMAGIKPSDIYFTSQSNVSLINLESEVEKHIVGQSEAIRSIAQSIRVARSGLREENKPQGSYLLVGRSGTGKTALAKQIAKVLYGSEDFVTVIDMTKYNTHWSVTGLIGVSPGYIGFETGGELTNAVKRNPHQVIVLDEIEKAHPSIWNILLPVFEEGMCTDNYGKAVSFRHTTMILTSNVGTRRLQEERVDDKDLTRQEIIMEEVKHTFVPEFLNRLDEVVVFNDLTMAHLDAILTLQLQQLEERLSKKKPITITLTPEARQFILYQSFDIQYGARPIKRNIHTFISSPLAKMILEGKLEQCCNVLVSVEQKKNLSFTIQVNEEKEEEYRSKQNMTELDELIELEYHYNNALKSTSNNSNTENQSSDCHVQ</sequence>
<dbReference type="InterPro" id="IPR050130">
    <property type="entry name" value="ClpA_ClpB"/>
</dbReference>
<evidence type="ECO:0000259" key="6">
    <source>
        <dbReference type="SMART" id="SM01086"/>
    </source>
</evidence>
<dbReference type="AlphaFoldDB" id="A0AA88KRX9"/>
<protein>
    <submittedName>
        <fullName evidence="7">Uncharacterized protein</fullName>
    </submittedName>
</protein>
<evidence type="ECO:0000313" key="7">
    <source>
        <dbReference type="EMBL" id="KAG2393637.1"/>
    </source>
</evidence>
<dbReference type="Pfam" id="PF17871">
    <property type="entry name" value="AAA_lid_9"/>
    <property type="match status" value="1"/>
</dbReference>
<feature type="domain" description="AAA+ ATPase" evidence="5">
    <location>
        <begin position="193"/>
        <end position="389"/>
    </location>
</feature>
<dbReference type="Pfam" id="PF07724">
    <property type="entry name" value="AAA_2"/>
    <property type="match status" value="1"/>
</dbReference>
<dbReference type="SMART" id="SM01086">
    <property type="entry name" value="ClpB_D2-small"/>
    <property type="match status" value="1"/>
</dbReference>
<evidence type="ECO:0000256" key="4">
    <source>
        <dbReference type="SAM" id="MobiDB-lite"/>
    </source>
</evidence>
<feature type="domain" description="Clp ATPase C-terminal" evidence="6">
    <location>
        <begin position="813"/>
        <end position="904"/>
    </location>
</feature>
<evidence type="ECO:0000256" key="2">
    <source>
        <dbReference type="ARBA" id="ARBA00022741"/>
    </source>
</evidence>
<evidence type="ECO:0000259" key="5">
    <source>
        <dbReference type="SMART" id="SM00382"/>
    </source>
</evidence>
<keyword evidence="8" id="KW-1185">Reference proteome</keyword>
<dbReference type="GeneID" id="68099622"/>
<dbReference type="InterPro" id="IPR003959">
    <property type="entry name" value="ATPase_AAA_core"/>
</dbReference>
<dbReference type="Gene3D" id="1.10.8.60">
    <property type="match status" value="1"/>
</dbReference>
<dbReference type="PRINTS" id="PR00300">
    <property type="entry name" value="CLPPROTEASEA"/>
</dbReference>
<dbReference type="PANTHER" id="PTHR11638:SF18">
    <property type="entry name" value="HEAT SHOCK PROTEIN 104"/>
    <property type="match status" value="1"/>
</dbReference>
<comment type="caution">
    <text evidence="7">The sequence shown here is derived from an EMBL/GenBank/DDBJ whole genome shotgun (WGS) entry which is preliminary data.</text>
</comment>
<keyword evidence="1" id="KW-0677">Repeat</keyword>
<dbReference type="SMART" id="SM00382">
    <property type="entry name" value="AAA"/>
    <property type="match status" value="2"/>
</dbReference>
<organism evidence="7 8">
    <name type="scientific">Naegleria lovaniensis</name>
    <name type="common">Amoeba</name>
    <dbReference type="NCBI Taxonomy" id="51637"/>
    <lineage>
        <taxon>Eukaryota</taxon>
        <taxon>Discoba</taxon>
        <taxon>Heterolobosea</taxon>
        <taxon>Tetramitia</taxon>
        <taxon>Eutetramitia</taxon>
        <taxon>Vahlkampfiidae</taxon>
        <taxon>Naegleria</taxon>
    </lineage>
</organism>
<dbReference type="Proteomes" id="UP000816034">
    <property type="component" value="Unassembled WGS sequence"/>
</dbReference>
<dbReference type="InterPro" id="IPR019489">
    <property type="entry name" value="Clp_ATPase_C"/>
</dbReference>
<dbReference type="InterPro" id="IPR001270">
    <property type="entry name" value="ClpA/B"/>
</dbReference>
<dbReference type="GO" id="GO:0005524">
    <property type="term" value="F:ATP binding"/>
    <property type="evidence" value="ECO:0007669"/>
    <property type="project" value="UniProtKB-KW"/>
</dbReference>
<dbReference type="CDD" id="cd19499">
    <property type="entry name" value="RecA-like_ClpB_Hsp104-like"/>
    <property type="match status" value="1"/>
</dbReference>
<dbReference type="SUPFAM" id="SSF52540">
    <property type="entry name" value="P-loop containing nucleoside triphosphate hydrolases"/>
    <property type="match status" value="2"/>
</dbReference>
<dbReference type="RefSeq" id="XP_044555531.1">
    <property type="nucleotide sequence ID" value="XM_044697109.1"/>
</dbReference>
<dbReference type="Pfam" id="PF10431">
    <property type="entry name" value="ClpB_D2-small"/>
    <property type="match status" value="1"/>
</dbReference>
<proteinExistence type="predicted"/>
<gene>
    <name evidence="7" type="ORF">C9374_007168</name>
</gene>
<evidence type="ECO:0000256" key="1">
    <source>
        <dbReference type="ARBA" id="ARBA00022737"/>
    </source>
</evidence>
<name>A0AA88KRX9_NAELO</name>
<dbReference type="InterPro" id="IPR041546">
    <property type="entry name" value="ClpA/ClpB_AAA_lid"/>
</dbReference>
<keyword evidence="2" id="KW-0547">Nucleotide-binding</keyword>
<dbReference type="PANTHER" id="PTHR11638">
    <property type="entry name" value="ATP-DEPENDENT CLP PROTEASE"/>
    <property type="match status" value="1"/>
</dbReference>
<feature type="compositionally biased region" description="Low complexity" evidence="4">
    <location>
        <begin position="83"/>
        <end position="113"/>
    </location>
</feature>
<feature type="domain" description="AAA+ ATPase" evidence="5">
    <location>
        <begin position="644"/>
        <end position="793"/>
    </location>
</feature>
<evidence type="ECO:0000313" key="8">
    <source>
        <dbReference type="Proteomes" id="UP000816034"/>
    </source>
</evidence>
<accession>A0AA88KRX9</accession>
<feature type="region of interest" description="Disordered" evidence="4">
    <location>
        <begin position="68"/>
        <end position="152"/>
    </location>
</feature>
<dbReference type="EMBL" id="PYSW02000002">
    <property type="protein sequence ID" value="KAG2393637.1"/>
    <property type="molecule type" value="Genomic_DNA"/>
</dbReference>
<dbReference type="Gene3D" id="3.40.50.300">
    <property type="entry name" value="P-loop containing nucleotide triphosphate hydrolases"/>
    <property type="match status" value="3"/>
</dbReference>
<dbReference type="InterPro" id="IPR003593">
    <property type="entry name" value="AAA+_ATPase"/>
</dbReference>
<keyword evidence="3" id="KW-0067">ATP-binding</keyword>
<dbReference type="GO" id="GO:0016887">
    <property type="term" value="F:ATP hydrolysis activity"/>
    <property type="evidence" value="ECO:0007669"/>
    <property type="project" value="InterPro"/>
</dbReference>
<dbReference type="GO" id="GO:0005737">
    <property type="term" value="C:cytoplasm"/>
    <property type="evidence" value="ECO:0007669"/>
    <property type="project" value="TreeGrafter"/>
</dbReference>
<dbReference type="GO" id="GO:0034605">
    <property type="term" value="P:cellular response to heat"/>
    <property type="evidence" value="ECO:0007669"/>
    <property type="project" value="TreeGrafter"/>
</dbReference>
<evidence type="ECO:0000256" key="3">
    <source>
        <dbReference type="ARBA" id="ARBA00022840"/>
    </source>
</evidence>
<reference evidence="7 8" key="1">
    <citation type="journal article" date="2018" name="BMC Genomics">
        <title>The genome of Naegleria lovaniensis, the basis for a comparative approach to unravel pathogenicity factors of the human pathogenic amoeba N. fowleri.</title>
        <authorList>
            <person name="Liechti N."/>
            <person name="Schurch N."/>
            <person name="Bruggmann R."/>
            <person name="Wittwer M."/>
        </authorList>
    </citation>
    <scope>NUCLEOTIDE SEQUENCE [LARGE SCALE GENOMIC DNA]</scope>
    <source>
        <strain evidence="7 8">ATCC 30569</strain>
    </source>
</reference>